<dbReference type="HAMAP" id="MF_00235">
    <property type="entry name" value="Adenylate_kinase_Adk"/>
    <property type="match status" value="1"/>
</dbReference>
<dbReference type="PRINTS" id="PR00094">
    <property type="entry name" value="ADENYLTKNASE"/>
</dbReference>
<feature type="binding site" evidence="5">
    <location>
        <position position="133"/>
    </location>
    <ligand>
        <name>Zn(2+)</name>
        <dbReference type="ChEBI" id="CHEBI:29105"/>
        <note>structural</note>
    </ligand>
</feature>
<name>A0A0B5BER4_9BACT</name>
<dbReference type="Pfam" id="PF05191">
    <property type="entry name" value="ADK_lid"/>
    <property type="match status" value="1"/>
</dbReference>
<dbReference type="NCBIfam" id="NF011100">
    <property type="entry name" value="PRK14527.1"/>
    <property type="match status" value="1"/>
</dbReference>
<protein>
    <recommendedName>
        <fullName evidence="5 7">Adenylate kinase</fullName>
        <shortName evidence="5">AK</shortName>
        <ecNumber evidence="5 7">2.7.4.3</ecNumber>
    </recommendedName>
    <alternativeName>
        <fullName evidence="5">ATP-AMP transphosphorylase</fullName>
    </alternativeName>
    <alternativeName>
        <fullName evidence="5">ATP:AMP phosphotransferase</fullName>
    </alternativeName>
    <alternativeName>
        <fullName evidence="5">Adenylate monophosphate kinase</fullName>
    </alternativeName>
</protein>
<keyword evidence="5" id="KW-0479">Metal-binding</keyword>
<organism evidence="9 10">
    <name type="scientific">Geobacter pickeringii</name>
    <dbReference type="NCBI Taxonomy" id="345632"/>
    <lineage>
        <taxon>Bacteria</taxon>
        <taxon>Pseudomonadati</taxon>
        <taxon>Thermodesulfobacteriota</taxon>
        <taxon>Desulfuromonadia</taxon>
        <taxon>Geobacterales</taxon>
        <taxon>Geobacteraceae</taxon>
        <taxon>Geobacter</taxon>
    </lineage>
</organism>
<dbReference type="Gene3D" id="3.40.50.300">
    <property type="entry name" value="P-loop containing nucleotide triphosphate hydrolases"/>
    <property type="match status" value="1"/>
</dbReference>
<feature type="binding site" evidence="5">
    <location>
        <position position="160"/>
    </location>
    <ligand>
        <name>AMP</name>
        <dbReference type="ChEBI" id="CHEBI:456215"/>
    </ligand>
</feature>
<evidence type="ECO:0000256" key="4">
    <source>
        <dbReference type="ARBA" id="ARBA00022777"/>
    </source>
</evidence>
<comment type="catalytic activity">
    <reaction evidence="5 7">
        <text>AMP + ATP = 2 ADP</text>
        <dbReference type="Rhea" id="RHEA:12973"/>
        <dbReference type="ChEBI" id="CHEBI:30616"/>
        <dbReference type="ChEBI" id="CHEBI:456215"/>
        <dbReference type="ChEBI" id="CHEBI:456216"/>
        <dbReference type="EC" id="2.7.4.3"/>
    </reaction>
</comment>
<dbReference type="UniPathway" id="UPA00588">
    <property type="reaction ID" value="UER00649"/>
</dbReference>
<dbReference type="EC" id="2.7.4.3" evidence="5 7"/>
<comment type="pathway">
    <text evidence="5">Purine metabolism; AMP biosynthesis via salvage pathway; AMP from ADP: step 1/1.</text>
</comment>
<evidence type="ECO:0000313" key="10">
    <source>
        <dbReference type="Proteomes" id="UP000057609"/>
    </source>
</evidence>
<comment type="subcellular location">
    <subcellularLocation>
        <location evidence="5 7">Cytoplasm</location>
    </subcellularLocation>
</comment>
<feature type="binding site" evidence="5">
    <location>
        <position position="171"/>
    </location>
    <ligand>
        <name>AMP</name>
        <dbReference type="ChEBI" id="CHEBI:456215"/>
    </ligand>
</feature>
<keyword evidence="2 5" id="KW-0545">Nucleotide biosynthesis</keyword>
<dbReference type="GO" id="GO:0005524">
    <property type="term" value="F:ATP binding"/>
    <property type="evidence" value="ECO:0007669"/>
    <property type="project" value="UniProtKB-UniRule"/>
</dbReference>
<dbReference type="Proteomes" id="UP000057609">
    <property type="component" value="Chromosome"/>
</dbReference>
<dbReference type="InterPro" id="IPR000850">
    <property type="entry name" value="Adenylat/UMP-CMP_kin"/>
</dbReference>
<evidence type="ECO:0000256" key="1">
    <source>
        <dbReference type="ARBA" id="ARBA00022679"/>
    </source>
</evidence>
<keyword evidence="5 7" id="KW-0067">ATP-binding</keyword>
<feature type="binding site" evidence="5">
    <location>
        <begin position="85"/>
        <end position="88"/>
    </location>
    <ligand>
        <name>AMP</name>
        <dbReference type="ChEBI" id="CHEBI:456215"/>
    </ligand>
</feature>
<evidence type="ECO:0000256" key="5">
    <source>
        <dbReference type="HAMAP-Rule" id="MF_00235"/>
    </source>
</evidence>
<feature type="region of interest" description="LID" evidence="5">
    <location>
        <begin position="126"/>
        <end position="163"/>
    </location>
</feature>
<dbReference type="InterPro" id="IPR007862">
    <property type="entry name" value="Adenylate_kinase_lid-dom"/>
</dbReference>
<dbReference type="EMBL" id="CP009788">
    <property type="protein sequence ID" value="AJE02551.1"/>
    <property type="molecule type" value="Genomic_DNA"/>
</dbReference>
<accession>A0A0B5BER4</accession>
<keyword evidence="4 5" id="KW-0418">Kinase</keyword>
<evidence type="ECO:0000256" key="7">
    <source>
        <dbReference type="RuleBase" id="RU003331"/>
    </source>
</evidence>
<feature type="binding site" evidence="5">
    <location>
        <position position="150"/>
    </location>
    <ligand>
        <name>Zn(2+)</name>
        <dbReference type="ChEBI" id="CHEBI:29105"/>
        <note>structural</note>
    </ligand>
</feature>
<feature type="domain" description="Adenylate kinase active site lid" evidence="8">
    <location>
        <begin position="127"/>
        <end position="162"/>
    </location>
</feature>
<dbReference type="InterPro" id="IPR027417">
    <property type="entry name" value="P-loop_NTPase"/>
</dbReference>
<dbReference type="NCBIfam" id="NF001381">
    <property type="entry name" value="PRK00279.1-3"/>
    <property type="match status" value="1"/>
</dbReference>
<feature type="binding site" evidence="5">
    <location>
        <position position="127"/>
    </location>
    <ligand>
        <name>ATP</name>
        <dbReference type="ChEBI" id="CHEBI:30616"/>
    </ligand>
</feature>
<dbReference type="NCBIfam" id="NF001380">
    <property type="entry name" value="PRK00279.1-2"/>
    <property type="match status" value="1"/>
</dbReference>
<dbReference type="STRING" id="345632.GPICK_03425"/>
<feature type="binding site" evidence="5">
    <location>
        <position position="153"/>
    </location>
    <ligand>
        <name>Zn(2+)</name>
        <dbReference type="ChEBI" id="CHEBI:29105"/>
        <note>structural</note>
    </ligand>
</feature>
<feature type="binding site" evidence="5">
    <location>
        <position position="31"/>
    </location>
    <ligand>
        <name>AMP</name>
        <dbReference type="ChEBI" id="CHEBI:456215"/>
    </ligand>
</feature>
<keyword evidence="1 5" id="KW-0808">Transferase</keyword>
<dbReference type="OrthoDB" id="9805030at2"/>
<comment type="caution">
    <text evidence="5">Lacks conserved residue(s) required for the propagation of feature annotation.</text>
</comment>
<feature type="region of interest" description="NMP" evidence="5">
    <location>
        <begin position="30"/>
        <end position="59"/>
    </location>
</feature>
<dbReference type="FunFam" id="3.40.50.300:FF:000106">
    <property type="entry name" value="Adenylate kinase mitochondrial"/>
    <property type="match status" value="1"/>
</dbReference>
<dbReference type="GO" id="GO:0044209">
    <property type="term" value="P:AMP salvage"/>
    <property type="evidence" value="ECO:0007669"/>
    <property type="project" value="UniProtKB-UniRule"/>
</dbReference>
<keyword evidence="5" id="KW-0862">Zinc</keyword>
<feature type="binding site" evidence="5">
    <location>
        <begin position="57"/>
        <end position="59"/>
    </location>
    <ligand>
        <name>AMP</name>
        <dbReference type="ChEBI" id="CHEBI:456215"/>
    </ligand>
</feature>
<comment type="function">
    <text evidence="5">Catalyzes the reversible transfer of the terminal phosphate group between ATP and AMP. Plays an important role in cellular energy homeostasis and in adenine nucleotide metabolism.</text>
</comment>
<gene>
    <name evidence="5" type="primary">adk</name>
    <name evidence="9" type="ORF">GPICK_03425</name>
</gene>
<feature type="binding site" evidence="5">
    <location>
        <position position="199"/>
    </location>
    <ligand>
        <name>ATP</name>
        <dbReference type="ChEBI" id="CHEBI:30616"/>
    </ligand>
</feature>
<dbReference type="CDD" id="cd01428">
    <property type="entry name" value="ADK"/>
    <property type="match status" value="1"/>
</dbReference>
<sequence length="217" mass="23392">MNLVFLGPPGAGKGTQAGLISRRYGIPQISTGEILRAAVAAQTPMGIRAKGFMDAGVLVPDDVVVGIVEERIVQPDCTPGFILDGFPRTVPQADALAKMLKGMTREIEHVISFEMDPSVLIDRIVGRRTCKVCGRGYHIVHDPPQVAGKCDGCGGELYQREDDCQETVQRRLDVYEVQTAPLKAYYAGEGLLRQVDALASIEDVQSSICQVVASHIG</sequence>
<dbReference type="AlphaFoldDB" id="A0A0B5BER4"/>
<dbReference type="HOGENOM" id="CLU_032354_1_2_7"/>
<dbReference type="GO" id="GO:0004017">
    <property type="term" value="F:AMP kinase activity"/>
    <property type="evidence" value="ECO:0007669"/>
    <property type="project" value="UniProtKB-UniRule"/>
</dbReference>
<evidence type="ECO:0000256" key="2">
    <source>
        <dbReference type="ARBA" id="ARBA00022727"/>
    </source>
</evidence>
<evidence type="ECO:0000256" key="6">
    <source>
        <dbReference type="RuleBase" id="RU003330"/>
    </source>
</evidence>
<dbReference type="InterPro" id="IPR006259">
    <property type="entry name" value="Adenyl_kin_sub"/>
</dbReference>
<dbReference type="KEGG" id="gpi:GPICK_03425"/>
<keyword evidence="10" id="KW-1185">Reference proteome</keyword>
<dbReference type="PANTHER" id="PTHR23359">
    <property type="entry name" value="NUCLEOTIDE KINASE"/>
    <property type="match status" value="1"/>
</dbReference>
<feature type="binding site" evidence="5">
    <location>
        <position position="130"/>
    </location>
    <ligand>
        <name>Zn(2+)</name>
        <dbReference type="ChEBI" id="CHEBI:29105"/>
        <note>structural</note>
    </ligand>
</feature>
<dbReference type="Pfam" id="PF00406">
    <property type="entry name" value="ADK"/>
    <property type="match status" value="1"/>
</dbReference>
<feature type="binding site" evidence="5">
    <location>
        <begin position="10"/>
        <end position="15"/>
    </location>
    <ligand>
        <name>ATP</name>
        <dbReference type="ChEBI" id="CHEBI:30616"/>
    </ligand>
</feature>
<feature type="binding site" evidence="5">
    <location>
        <position position="36"/>
    </location>
    <ligand>
        <name>AMP</name>
        <dbReference type="ChEBI" id="CHEBI:456215"/>
    </ligand>
</feature>
<comment type="similarity">
    <text evidence="5 6">Belongs to the adenylate kinase family.</text>
</comment>
<comment type="domain">
    <text evidence="5">Consists of three domains, a large central CORE domain and two small peripheral domains, NMPbind and LID, which undergo movements during catalysis. The LID domain closes over the site of phosphoryl transfer upon ATP binding. Assembling and dissambling the active center during each catalytic cycle provides an effective means to prevent ATP hydrolysis. Some bacteria have evolved a zinc-coordinating structure that stabilizes the LID domain.</text>
</comment>
<evidence type="ECO:0000256" key="3">
    <source>
        <dbReference type="ARBA" id="ARBA00022741"/>
    </source>
</evidence>
<reference evidence="9 10" key="1">
    <citation type="journal article" date="2015" name="Genome Announc.">
        <title>Complete Genome of Geobacter pickeringii G13T, a Metal-Reducing Isolate from Sedimentary Kaolin Deposits.</title>
        <authorList>
            <person name="Badalamenti J.P."/>
            <person name="Bond D.R."/>
        </authorList>
    </citation>
    <scope>NUCLEOTIDE SEQUENCE [LARGE SCALE GENOMIC DNA]</scope>
    <source>
        <strain evidence="9 10">G13</strain>
    </source>
</reference>
<dbReference type="GO" id="GO:0008270">
    <property type="term" value="F:zinc ion binding"/>
    <property type="evidence" value="ECO:0007669"/>
    <property type="project" value="UniProtKB-UniRule"/>
</dbReference>
<keyword evidence="5" id="KW-0963">Cytoplasm</keyword>
<evidence type="ECO:0000259" key="8">
    <source>
        <dbReference type="Pfam" id="PF05191"/>
    </source>
</evidence>
<evidence type="ECO:0000313" key="9">
    <source>
        <dbReference type="EMBL" id="AJE02551.1"/>
    </source>
</evidence>
<dbReference type="NCBIfam" id="TIGR01351">
    <property type="entry name" value="adk"/>
    <property type="match status" value="1"/>
</dbReference>
<dbReference type="RefSeq" id="WP_039740528.1">
    <property type="nucleotide sequence ID" value="NZ_CP009788.1"/>
</dbReference>
<dbReference type="PROSITE" id="PS00113">
    <property type="entry name" value="ADENYLATE_KINASE"/>
    <property type="match status" value="1"/>
</dbReference>
<feature type="binding site" evidence="5">
    <location>
        <position position="92"/>
    </location>
    <ligand>
        <name>AMP</name>
        <dbReference type="ChEBI" id="CHEBI:456215"/>
    </ligand>
</feature>
<proteinExistence type="inferred from homology"/>
<keyword evidence="3 5" id="KW-0547">Nucleotide-binding</keyword>
<dbReference type="SUPFAM" id="SSF52540">
    <property type="entry name" value="P-loop containing nucleoside triphosphate hydrolases"/>
    <property type="match status" value="1"/>
</dbReference>
<comment type="subunit">
    <text evidence="5 7">Monomer.</text>
</comment>
<dbReference type="InterPro" id="IPR033690">
    <property type="entry name" value="Adenylat_kinase_CS"/>
</dbReference>
<dbReference type="GO" id="GO:0005737">
    <property type="term" value="C:cytoplasm"/>
    <property type="evidence" value="ECO:0007669"/>
    <property type="project" value="UniProtKB-SubCell"/>
</dbReference>